<dbReference type="PANTHER" id="PTHR30086">
    <property type="entry name" value="ARGININE EXPORTER PROTEIN ARGO"/>
    <property type="match status" value="1"/>
</dbReference>
<feature type="transmembrane region" description="Helical" evidence="7">
    <location>
        <begin position="6"/>
        <end position="26"/>
    </location>
</feature>
<keyword evidence="3 7" id="KW-0812">Transmembrane</keyword>
<comment type="subcellular location">
    <subcellularLocation>
        <location evidence="1">Cell membrane</location>
        <topology evidence="1">Multi-pass membrane protein</topology>
    </subcellularLocation>
</comment>
<dbReference type="PANTHER" id="PTHR30086:SF20">
    <property type="entry name" value="ARGININE EXPORTER PROTEIN ARGO-RELATED"/>
    <property type="match status" value="1"/>
</dbReference>
<dbReference type="GO" id="GO:0015171">
    <property type="term" value="F:amino acid transmembrane transporter activity"/>
    <property type="evidence" value="ECO:0007669"/>
    <property type="project" value="TreeGrafter"/>
</dbReference>
<sequence length="207" mass="22217">MAINLLIAFWTVSILFVITPGVDWAYAISAGMRGRVVVPAVTGLILGHFIATLIVAAGVGVIVSSMPLAMTTLTIIGASYLMWIGIQLSKSPPKPGSDSAFEQHSWWRWLTKGTCVSGLNPKVFLLFLALLPQFTDPTSDWPISSQIVTLGLIHIISCTIVYLIVGYSAQFILSTRPKAALMVGRVSGVLMIFIALGLLAEQAALFI</sequence>
<reference evidence="8" key="1">
    <citation type="journal article" date="2009" name="PLoS Genet.">
        <title>Comparative ICE genomics: insights into the evolution of the SXT/R391 family of ICEs.</title>
        <authorList>
            <person name="Wozniak R.A."/>
            <person name="Fouts D.E."/>
            <person name="Spagnoletti M."/>
            <person name="Colombo M.M."/>
            <person name="Ceccarelli D."/>
            <person name="Garriss G."/>
            <person name="Dery C."/>
            <person name="Burrus V."/>
            <person name="Waldor M.K."/>
        </authorList>
    </citation>
    <scope>NUCLEOTIDE SEQUENCE</scope>
    <source>
        <strain evidence="8">Ban1</strain>
    </source>
</reference>
<evidence type="ECO:0000256" key="1">
    <source>
        <dbReference type="ARBA" id="ARBA00004651"/>
    </source>
</evidence>
<proteinExistence type="predicted"/>
<dbReference type="InterPro" id="IPR001123">
    <property type="entry name" value="LeuE-type"/>
</dbReference>
<evidence type="ECO:0000256" key="2">
    <source>
        <dbReference type="ARBA" id="ARBA00022475"/>
    </source>
</evidence>
<keyword evidence="6 7" id="KW-0472">Membrane</keyword>
<feature type="transmembrane region" description="Helical" evidence="7">
    <location>
        <begin position="143"/>
        <end position="167"/>
    </location>
</feature>
<dbReference type="AlphaFoldDB" id="C9E4H5"/>
<feature type="transmembrane region" description="Helical" evidence="7">
    <location>
        <begin position="179"/>
        <end position="200"/>
    </location>
</feature>
<keyword evidence="4" id="KW-0813">Transport</keyword>
<dbReference type="GO" id="GO:0005886">
    <property type="term" value="C:plasma membrane"/>
    <property type="evidence" value="ECO:0007669"/>
    <property type="project" value="UniProtKB-SubCell"/>
</dbReference>
<accession>C9E4H5</accession>
<evidence type="ECO:0000256" key="7">
    <source>
        <dbReference type="SAM" id="Phobius"/>
    </source>
</evidence>
<feature type="transmembrane region" description="Helical" evidence="7">
    <location>
        <begin position="68"/>
        <end position="88"/>
    </location>
</feature>
<dbReference type="Pfam" id="PF01810">
    <property type="entry name" value="LysE"/>
    <property type="match status" value="1"/>
</dbReference>
<protein>
    <submittedName>
        <fullName evidence="8">Lysine exporter protein</fullName>
    </submittedName>
</protein>
<keyword evidence="2" id="KW-1003">Cell membrane</keyword>
<gene>
    <name evidence="8" type="ORF">ICEPALBAN1_0068</name>
</gene>
<organism evidence="8">
    <name type="scientific">Providencia alcalifaciens Ban1</name>
    <dbReference type="NCBI Taxonomy" id="663916"/>
    <lineage>
        <taxon>Bacteria</taxon>
        <taxon>Pseudomonadati</taxon>
        <taxon>Pseudomonadota</taxon>
        <taxon>Gammaproteobacteria</taxon>
        <taxon>Enterobacterales</taxon>
        <taxon>Morganellaceae</taxon>
        <taxon>Providencia</taxon>
    </lineage>
</organism>
<reference evidence="8" key="2">
    <citation type="submission" date="2009-08" db="EMBL/GenBank/DDBJ databases">
        <title>Providencia alcalifaciens ICEPalBan1.</title>
        <authorList>
            <person name="Fouts D."/>
            <person name="Durkin S."/>
            <person name="Wozniak R."/>
            <person name="Waldor M."/>
        </authorList>
    </citation>
    <scope>NUCLEOTIDE SEQUENCE</scope>
    <source>
        <strain evidence="8">Ban1</strain>
    </source>
</reference>
<evidence type="ECO:0000256" key="6">
    <source>
        <dbReference type="ARBA" id="ARBA00023136"/>
    </source>
</evidence>
<name>C9E4H5_9GAMM</name>
<evidence type="ECO:0000256" key="4">
    <source>
        <dbReference type="ARBA" id="ARBA00022970"/>
    </source>
</evidence>
<keyword evidence="5 7" id="KW-1133">Transmembrane helix</keyword>
<evidence type="ECO:0000256" key="5">
    <source>
        <dbReference type="ARBA" id="ARBA00022989"/>
    </source>
</evidence>
<evidence type="ECO:0000256" key="3">
    <source>
        <dbReference type="ARBA" id="ARBA00022692"/>
    </source>
</evidence>
<evidence type="ECO:0000313" key="8">
    <source>
        <dbReference type="EMBL" id="ACV96033.1"/>
    </source>
</evidence>
<feature type="transmembrane region" description="Helical" evidence="7">
    <location>
        <begin position="38"/>
        <end position="62"/>
    </location>
</feature>
<dbReference type="EMBL" id="GQ463139">
    <property type="protein sequence ID" value="ACV96033.1"/>
    <property type="molecule type" value="Genomic_DNA"/>
</dbReference>
<keyword evidence="4" id="KW-0029">Amino-acid transport</keyword>